<proteinExistence type="predicted"/>
<protein>
    <submittedName>
        <fullName evidence="1">Uncharacterized protein</fullName>
    </submittedName>
</protein>
<reference evidence="1" key="2">
    <citation type="journal article" date="2015" name="Fish Shellfish Immunol.">
        <title>Early steps in the European eel (Anguilla anguilla)-Vibrio vulnificus interaction in the gills: Role of the RtxA13 toxin.</title>
        <authorList>
            <person name="Callol A."/>
            <person name="Pajuelo D."/>
            <person name="Ebbesson L."/>
            <person name="Teles M."/>
            <person name="MacKenzie S."/>
            <person name="Amaro C."/>
        </authorList>
    </citation>
    <scope>NUCLEOTIDE SEQUENCE</scope>
</reference>
<dbReference type="EMBL" id="GBXM01015362">
    <property type="protein sequence ID" value="JAH93215.1"/>
    <property type="molecule type" value="Transcribed_RNA"/>
</dbReference>
<dbReference type="AlphaFoldDB" id="A0A0E9WUJ9"/>
<organism evidence="1">
    <name type="scientific">Anguilla anguilla</name>
    <name type="common">European freshwater eel</name>
    <name type="synonym">Muraena anguilla</name>
    <dbReference type="NCBI Taxonomy" id="7936"/>
    <lineage>
        <taxon>Eukaryota</taxon>
        <taxon>Metazoa</taxon>
        <taxon>Chordata</taxon>
        <taxon>Craniata</taxon>
        <taxon>Vertebrata</taxon>
        <taxon>Euteleostomi</taxon>
        <taxon>Actinopterygii</taxon>
        <taxon>Neopterygii</taxon>
        <taxon>Teleostei</taxon>
        <taxon>Anguilliformes</taxon>
        <taxon>Anguillidae</taxon>
        <taxon>Anguilla</taxon>
    </lineage>
</organism>
<name>A0A0E9WUJ9_ANGAN</name>
<evidence type="ECO:0000313" key="1">
    <source>
        <dbReference type="EMBL" id="JAH93215.1"/>
    </source>
</evidence>
<accession>A0A0E9WUJ9</accession>
<sequence>MSLCLGEVRMTSYLWIKVTAMMHLFSRHNHTPSSGCARITWGRIPGCYRTSCCGYHES</sequence>
<reference evidence="1" key="1">
    <citation type="submission" date="2014-11" db="EMBL/GenBank/DDBJ databases">
        <authorList>
            <person name="Amaro Gonzalez C."/>
        </authorList>
    </citation>
    <scope>NUCLEOTIDE SEQUENCE</scope>
</reference>